<dbReference type="PANTHER" id="PTHR21294:SF8">
    <property type="entry name" value="ELECTRON TRANSFER FLAVOPROTEIN SUBUNIT BETA"/>
    <property type="match status" value="1"/>
</dbReference>
<feature type="domain" description="Electron transfer flavoprotein alpha/beta-subunit N-terminal" evidence="4">
    <location>
        <begin position="18"/>
        <end position="208"/>
    </location>
</feature>
<dbReference type="PANTHER" id="PTHR21294">
    <property type="entry name" value="ELECTRON TRANSFER FLAVOPROTEIN BETA-SUBUNIT"/>
    <property type="match status" value="1"/>
</dbReference>
<dbReference type="SUPFAM" id="SSF52402">
    <property type="entry name" value="Adenine nucleotide alpha hydrolases-like"/>
    <property type="match status" value="1"/>
</dbReference>
<dbReference type="RefSeq" id="WP_137684806.1">
    <property type="nucleotide sequence ID" value="NZ_BIXZ01000007.1"/>
</dbReference>
<dbReference type="AlphaFoldDB" id="A0A4C2EL62"/>
<dbReference type="InterPro" id="IPR014729">
    <property type="entry name" value="Rossmann-like_a/b/a_fold"/>
</dbReference>
<evidence type="ECO:0000256" key="2">
    <source>
        <dbReference type="ARBA" id="ARBA00022448"/>
    </source>
</evidence>
<evidence type="ECO:0000256" key="1">
    <source>
        <dbReference type="ARBA" id="ARBA00007557"/>
    </source>
</evidence>
<evidence type="ECO:0000313" key="6">
    <source>
        <dbReference type="Proteomes" id="UP000304382"/>
    </source>
</evidence>
<dbReference type="Proteomes" id="UP000304382">
    <property type="component" value="Unassembled WGS sequence"/>
</dbReference>
<dbReference type="OrthoDB" id="6635at2157"/>
<comment type="caution">
    <text evidence="5">The sequence shown here is derived from an EMBL/GenBank/DDBJ whole genome shotgun (WGS) entry which is preliminary data.</text>
</comment>
<evidence type="ECO:0000256" key="3">
    <source>
        <dbReference type="ARBA" id="ARBA00022982"/>
    </source>
</evidence>
<dbReference type="GO" id="GO:0009055">
    <property type="term" value="F:electron transfer activity"/>
    <property type="evidence" value="ECO:0007669"/>
    <property type="project" value="InterPro"/>
</dbReference>
<dbReference type="EMBL" id="BIXZ01000007">
    <property type="protein sequence ID" value="GCF15278.1"/>
    <property type="molecule type" value="Genomic_DNA"/>
</dbReference>
<reference evidence="5 6" key="1">
    <citation type="submission" date="2019-02" db="EMBL/GenBank/DDBJ databases">
        <title>Haloarcula mannanilyticum sp. nov., a mannan degrading haloarchaeon isolated from commercial salt.</title>
        <authorList>
            <person name="Enomoto S."/>
            <person name="Shimane Y."/>
            <person name="Kamekura M."/>
            <person name="Ito T."/>
            <person name="Moriya O."/>
            <person name="Ihara K."/>
            <person name="Takahashi-Ando N."/>
            <person name="Fukushima Y."/>
            <person name="Yoshida Y."/>
            <person name="Usama R."/>
            <person name="Takai K."/>
            <person name="Minegishi H."/>
        </authorList>
    </citation>
    <scope>NUCLEOTIDE SEQUENCE [LARGE SCALE GENOMIC DNA]</scope>
    <source>
        <strain evidence="5 6">MD130-1</strain>
    </source>
</reference>
<evidence type="ECO:0000313" key="5">
    <source>
        <dbReference type="EMBL" id="GCF15278.1"/>
    </source>
</evidence>
<proteinExistence type="inferred from homology"/>
<protein>
    <submittedName>
        <fullName evidence="5">Electron transfer flavoprotein subunit beta</fullName>
    </submittedName>
</protein>
<organism evidence="5 6">
    <name type="scientific">Haloarcula mannanilytica</name>
    <dbReference type="NCBI Taxonomy" id="2509225"/>
    <lineage>
        <taxon>Archaea</taxon>
        <taxon>Methanobacteriati</taxon>
        <taxon>Methanobacteriota</taxon>
        <taxon>Stenosarchaea group</taxon>
        <taxon>Halobacteria</taxon>
        <taxon>Halobacteriales</taxon>
        <taxon>Haloarculaceae</taxon>
        <taxon>Haloarcula</taxon>
    </lineage>
</organism>
<dbReference type="GO" id="GO:0005829">
    <property type="term" value="C:cytosol"/>
    <property type="evidence" value="ECO:0007669"/>
    <property type="project" value="TreeGrafter"/>
</dbReference>
<gene>
    <name evidence="5" type="primary">etfB</name>
    <name evidence="5" type="ORF">Harman_32130</name>
</gene>
<keyword evidence="3" id="KW-0249">Electron transport</keyword>
<keyword evidence="2" id="KW-0813">Transport</keyword>
<dbReference type="SMART" id="SM00893">
    <property type="entry name" value="ETF"/>
    <property type="match status" value="1"/>
</dbReference>
<accession>A0A4C2EL62</accession>
<dbReference type="InterPro" id="IPR012255">
    <property type="entry name" value="ETF_b"/>
</dbReference>
<dbReference type="PIRSF" id="PIRSF000090">
    <property type="entry name" value="Beta-ETF"/>
    <property type="match status" value="1"/>
</dbReference>
<dbReference type="Gene3D" id="3.40.50.620">
    <property type="entry name" value="HUPs"/>
    <property type="match status" value="1"/>
</dbReference>
<dbReference type="InterPro" id="IPR014730">
    <property type="entry name" value="ETF_a/b_N"/>
</dbReference>
<dbReference type="Pfam" id="PF01012">
    <property type="entry name" value="ETF"/>
    <property type="match status" value="1"/>
</dbReference>
<sequence length="256" mass="27097">MDTVACIKRVPDTGAKLTLTDDEQHIDTSHLGFTISPHEECAIEEAIQVADDHDGTATVLSLGPADADEQLRTGLAMTADEATLLETDGAEWRPRETAAALADALSGDADDPDFDLCLFGNESADVANHQVGIRVAEQLDIPFVAGVTDLTIADGKAVAERDVTGGTEVYELDLPAAVGVKEGMNEPRYASMRAKMQARKQSIERQDPVAGEFDGAIEKVKLEAPESTDGAAEVLGEGTDAVPAVIDLLRDDLEVV</sequence>
<evidence type="ECO:0000259" key="4">
    <source>
        <dbReference type="SMART" id="SM00893"/>
    </source>
</evidence>
<name>A0A4C2EL62_9EURY</name>
<comment type="similarity">
    <text evidence="1">Belongs to the ETF beta-subunit/FixA family.</text>
</comment>
<keyword evidence="6" id="KW-1185">Reference proteome</keyword>